<name>A0ABW6SYB3_9ACTN</name>
<keyword evidence="1" id="KW-0812">Transmembrane</keyword>
<feature type="transmembrane region" description="Helical" evidence="1">
    <location>
        <begin position="109"/>
        <end position="131"/>
    </location>
</feature>
<dbReference type="Proteomes" id="UP001602013">
    <property type="component" value="Unassembled WGS sequence"/>
</dbReference>
<sequence>MYAGLALTVIAAVAPFIDVATVDSITGHVRGAYPDWPADLVAGDRNAIIVYLSVVTLLGVVGWLWTIWAVARRKRWSRVAATVMFALGACHAMLCLGFSGGQYVNVVPYPYGALASLPALAGLGVVIILWLDGPATGATRR</sequence>
<keyword evidence="3" id="KW-1185">Reference proteome</keyword>
<comment type="caution">
    <text evidence="2">The sequence shown here is derived from an EMBL/GenBank/DDBJ whole genome shotgun (WGS) entry which is preliminary data.</text>
</comment>
<feature type="transmembrane region" description="Helical" evidence="1">
    <location>
        <begin position="83"/>
        <end position="103"/>
    </location>
</feature>
<feature type="transmembrane region" description="Helical" evidence="1">
    <location>
        <begin position="48"/>
        <end position="71"/>
    </location>
</feature>
<gene>
    <name evidence="2" type="ORF">ACFYXI_27110</name>
</gene>
<evidence type="ECO:0000313" key="3">
    <source>
        <dbReference type="Proteomes" id="UP001602013"/>
    </source>
</evidence>
<dbReference type="RefSeq" id="WP_387415205.1">
    <property type="nucleotide sequence ID" value="NZ_JBIASD010000020.1"/>
</dbReference>
<evidence type="ECO:0000313" key="2">
    <source>
        <dbReference type="EMBL" id="MFF3669263.1"/>
    </source>
</evidence>
<dbReference type="EMBL" id="JBIASD010000020">
    <property type="protein sequence ID" value="MFF3669263.1"/>
    <property type="molecule type" value="Genomic_DNA"/>
</dbReference>
<proteinExistence type="predicted"/>
<organism evidence="2 3">
    <name type="scientific">Microtetraspora malaysiensis</name>
    <dbReference type="NCBI Taxonomy" id="161358"/>
    <lineage>
        <taxon>Bacteria</taxon>
        <taxon>Bacillati</taxon>
        <taxon>Actinomycetota</taxon>
        <taxon>Actinomycetes</taxon>
        <taxon>Streptosporangiales</taxon>
        <taxon>Streptosporangiaceae</taxon>
        <taxon>Microtetraspora</taxon>
    </lineage>
</organism>
<keyword evidence="1" id="KW-1133">Transmembrane helix</keyword>
<reference evidence="2 3" key="1">
    <citation type="submission" date="2024-10" db="EMBL/GenBank/DDBJ databases">
        <title>The Natural Products Discovery Center: Release of the First 8490 Sequenced Strains for Exploring Actinobacteria Biosynthetic Diversity.</title>
        <authorList>
            <person name="Kalkreuter E."/>
            <person name="Kautsar S.A."/>
            <person name="Yang D."/>
            <person name="Bader C.D."/>
            <person name="Teijaro C.N."/>
            <person name="Fluegel L."/>
            <person name="Davis C.M."/>
            <person name="Simpson J.R."/>
            <person name="Lauterbach L."/>
            <person name="Steele A.D."/>
            <person name="Gui C."/>
            <person name="Meng S."/>
            <person name="Li G."/>
            <person name="Viehrig K."/>
            <person name="Ye F."/>
            <person name="Su P."/>
            <person name="Kiefer A.F."/>
            <person name="Nichols A."/>
            <person name="Cepeda A.J."/>
            <person name="Yan W."/>
            <person name="Fan B."/>
            <person name="Jiang Y."/>
            <person name="Adhikari A."/>
            <person name="Zheng C.-J."/>
            <person name="Schuster L."/>
            <person name="Cowan T.M."/>
            <person name="Smanski M.J."/>
            <person name="Chevrette M.G."/>
            <person name="De Carvalho L.P.S."/>
            <person name="Shen B."/>
        </authorList>
    </citation>
    <scope>NUCLEOTIDE SEQUENCE [LARGE SCALE GENOMIC DNA]</scope>
    <source>
        <strain evidence="2 3">NPDC002173</strain>
    </source>
</reference>
<evidence type="ECO:0000256" key="1">
    <source>
        <dbReference type="SAM" id="Phobius"/>
    </source>
</evidence>
<keyword evidence="1" id="KW-0472">Membrane</keyword>
<protein>
    <submittedName>
        <fullName evidence="2">Uncharacterized protein</fullName>
    </submittedName>
</protein>
<accession>A0ABW6SYB3</accession>